<proteinExistence type="predicted"/>
<evidence type="ECO:0000313" key="1">
    <source>
        <dbReference type="EMBL" id="MBB3092167.1"/>
    </source>
</evidence>
<keyword evidence="2" id="KW-1185">Reference proteome</keyword>
<gene>
    <name evidence="1" type="ORF">FHS12_005144</name>
</gene>
<keyword evidence="1" id="KW-0238">DNA-binding</keyword>
<dbReference type="SUPFAM" id="SSF46785">
    <property type="entry name" value="Winged helix' DNA-binding domain"/>
    <property type="match status" value="1"/>
</dbReference>
<dbReference type="AlphaFoldDB" id="A0A7W5A9Q7"/>
<reference evidence="1 2" key="1">
    <citation type="submission" date="2020-08" db="EMBL/GenBank/DDBJ databases">
        <title>Genomic Encyclopedia of Type Strains, Phase III (KMG-III): the genomes of soil and plant-associated and newly described type strains.</title>
        <authorList>
            <person name="Whitman W."/>
        </authorList>
    </citation>
    <scope>NUCLEOTIDE SEQUENCE [LARGE SCALE GENOMIC DNA]</scope>
    <source>
        <strain evidence="1 2">CECT 3302</strain>
    </source>
</reference>
<protein>
    <submittedName>
        <fullName evidence="1">DNA-binding transcriptional ArsR family regulator</fullName>
    </submittedName>
</protein>
<accession>A0A7W5A9Q7</accession>
<dbReference type="Proteomes" id="UP000577707">
    <property type="component" value="Unassembled WGS sequence"/>
</dbReference>
<sequence>MPKFVRPNPPLPMSVSIATRVFGSEPIAALIRYYASNSSRTMNEAANSLEVPRQMVNRHTKLLLDAGVLVIDQEGSGPQPATYRVDPERVDMLLNELRTYLQRRDAASS</sequence>
<comment type="caution">
    <text evidence="1">The sequence shown here is derived from an EMBL/GenBank/DDBJ whole genome shotgun (WGS) entry which is preliminary data.</text>
</comment>
<dbReference type="EMBL" id="JACHXG010000017">
    <property type="protein sequence ID" value="MBB3092167.1"/>
    <property type="molecule type" value="Genomic_DNA"/>
</dbReference>
<dbReference type="InterPro" id="IPR036388">
    <property type="entry name" value="WH-like_DNA-bd_sf"/>
</dbReference>
<evidence type="ECO:0000313" key="2">
    <source>
        <dbReference type="Proteomes" id="UP000577707"/>
    </source>
</evidence>
<organism evidence="1 2">
    <name type="scientific">Nocardioides albus</name>
    <dbReference type="NCBI Taxonomy" id="1841"/>
    <lineage>
        <taxon>Bacteria</taxon>
        <taxon>Bacillati</taxon>
        <taxon>Actinomycetota</taxon>
        <taxon>Actinomycetes</taxon>
        <taxon>Propionibacteriales</taxon>
        <taxon>Nocardioidaceae</taxon>
        <taxon>Nocardioides</taxon>
    </lineage>
</organism>
<name>A0A7W5A9Q7_9ACTN</name>
<dbReference type="InterPro" id="IPR036390">
    <property type="entry name" value="WH_DNA-bd_sf"/>
</dbReference>
<dbReference type="RefSeq" id="WP_183551737.1">
    <property type="nucleotide sequence ID" value="NZ_BMQT01000017.1"/>
</dbReference>
<dbReference type="GO" id="GO:0003677">
    <property type="term" value="F:DNA binding"/>
    <property type="evidence" value="ECO:0007669"/>
    <property type="project" value="UniProtKB-KW"/>
</dbReference>
<dbReference type="Gene3D" id="1.10.10.10">
    <property type="entry name" value="Winged helix-like DNA-binding domain superfamily/Winged helix DNA-binding domain"/>
    <property type="match status" value="1"/>
</dbReference>